<protein>
    <recommendedName>
        <fullName evidence="3">SPOR domain-containing protein</fullName>
    </recommendedName>
</protein>
<reference evidence="1 2" key="1">
    <citation type="submission" date="2021-08" db="EMBL/GenBank/DDBJ databases">
        <title>Draft genome sequence of Spirulina subsalsa with high tolerance to salinity and hype-accumulation of phycocyanin.</title>
        <authorList>
            <person name="Pei H."/>
            <person name="Jiang L."/>
        </authorList>
    </citation>
    <scope>NUCLEOTIDE SEQUENCE [LARGE SCALE GENOMIC DNA]</scope>
    <source>
        <strain evidence="1 2">FACHB-351</strain>
    </source>
</reference>
<organism evidence="1 2">
    <name type="scientific">Spirulina subsalsa FACHB-351</name>
    <dbReference type="NCBI Taxonomy" id="234711"/>
    <lineage>
        <taxon>Bacteria</taxon>
        <taxon>Bacillati</taxon>
        <taxon>Cyanobacteriota</taxon>
        <taxon>Cyanophyceae</taxon>
        <taxon>Spirulinales</taxon>
        <taxon>Spirulinaceae</taxon>
        <taxon>Spirulina</taxon>
    </lineage>
</organism>
<accession>A0ABT3L4R3</accession>
<proteinExistence type="predicted"/>
<keyword evidence="2" id="KW-1185">Reference proteome</keyword>
<evidence type="ECO:0008006" key="3">
    <source>
        <dbReference type="Google" id="ProtNLM"/>
    </source>
</evidence>
<name>A0ABT3L4R3_9CYAN</name>
<comment type="caution">
    <text evidence="1">The sequence shown here is derived from an EMBL/GenBank/DDBJ whole genome shotgun (WGS) entry which is preliminary data.</text>
</comment>
<dbReference type="Proteomes" id="UP001526426">
    <property type="component" value="Unassembled WGS sequence"/>
</dbReference>
<dbReference type="RefSeq" id="WP_265264272.1">
    <property type="nucleotide sequence ID" value="NZ_JAIHOM010000038.1"/>
</dbReference>
<sequence length="229" mass="25580">MRRNIKLLWIGLELLSLFVAGEVILGTRRSANAQSYPPCRPPESEAYIILARTPSWSEQDLLRRTVPRAENLTTQNLTVCVHRGEIMTRLGGFQNLTTSEQWGRYLQEVVGLDVVIVRSQHSTPTSPASPFPPASGSFAPPPPSLNSVSGGGYMVLVDYGNRPELAEQLRRFLQRDVGLVSYFSRPYLLAGYSESPEEAEALLRRLRDRSFSAIIVESRQVVVLTPRVN</sequence>
<evidence type="ECO:0000313" key="1">
    <source>
        <dbReference type="EMBL" id="MCW6036500.1"/>
    </source>
</evidence>
<gene>
    <name evidence="1" type="ORF">K4A83_09500</name>
</gene>
<evidence type="ECO:0000313" key="2">
    <source>
        <dbReference type="Proteomes" id="UP001526426"/>
    </source>
</evidence>
<dbReference type="EMBL" id="JAIHOM010000038">
    <property type="protein sequence ID" value="MCW6036500.1"/>
    <property type="molecule type" value="Genomic_DNA"/>
</dbReference>